<protein>
    <submittedName>
        <fullName evidence="1">Unplaced genomic scaffold scaffold_28, whole genome shotgun sequence</fullName>
    </submittedName>
</protein>
<dbReference type="AlphaFoldDB" id="A0A0C9WC83"/>
<sequence length="163" mass="18285">MAPRAVYLIPSMPAVESPNVIIFYQNRCLFLTPKFDTDPPGVHPSYLSTYTSPWELKRPLILGPNCAFWDLGRGRLGTRKLPAPLRPAFCEMEGGSWDLTGKNVPEGDLADDVRSVLLTNGYLGRLKRAAWDEESGRLAVLPDKDRDWAGDDKMHLFIIDVIN</sequence>
<keyword evidence="2" id="KW-1185">Reference proteome</keyword>
<dbReference type="Proteomes" id="UP000053820">
    <property type="component" value="Unassembled WGS sequence"/>
</dbReference>
<reference evidence="1 2" key="1">
    <citation type="submission" date="2014-04" db="EMBL/GenBank/DDBJ databases">
        <title>Evolutionary Origins and Diversification of the Mycorrhizal Mutualists.</title>
        <authorList>
            <consortium name="DOE Joint Genome Institute"/>
            <consortium name="Mycorrhizal Genomics Consortium"/>
            <person name="Kohler A."/>
            <person name="Kuo A."/>
            <person name="Nagy L.G."/>
            <person name="Floudas D."/>
            <person name="Copeland A."/>
            <person name="Barry K.W."/>
            <person name="Cichocki N."/>
            <person name="Veneault-Fourrey C."/>
            <person name="LaButti K."/>
            <person name="Lindquist E.A."/>
            <person name="Lipzen A."/>
            <person name="Lundell T."/>
            <person name="Morin E."/>
            <person name="Murat C."/>
            <person name="Riley R."/>
            <person name="Ohm R."/>
            <person name="Sun H."/>
            <person name="Tunlid A."/>
            <person name="Henrissat B."/>
            <person name="Grigoriev I.V."/>
            <person name="Hibbett D.S."/>
            <person name="Martin F."/>
        </authorList>
    </citation>
    <scope>NUCLEOTIDE SEQUENCE [LARGE SCALE GENOMIC DNA]</scope>
    <source>
        <strain evidence="1 2">MD-312</strain>
    </source>
</reference>
<dbReference type="OrthoDB" id="2688364at2759"/>
<gene>
    <name evidence="1" type="ORF">HYDPIDRAFT_115918</name>
</gene>
<name>A0A0C9WC83_9AGAM</name>
<proteinExistence type="predicted"/>
<evidence type="ECO:0000313" key="1">
    <source>
        <dbReference type="EMBL" id="KIJ61447.1"/>
    </source>
</evidence>
<organism evidence="1 2">
    <name type="scientific">Hydnomerulius pinastri MD-312</name>
    <dbReference type="NCBI Taxonomy" id="994086"/>
    <lineage>
        <taxon>Eukaryota</taxon>
        <taxon>Fungi</taxon>
        <taxon>Dikarya</taxon>
        <taxon>Basidiomycota</taxon>
        <taxon>Agaricomycotina</taxon>
        <taxon>Agaricomycetes</taxon>
        <taxon>Agaricomycetidae</taxon>
        <taxon>Boletales</taxon>
        <taxon>Boletales incertae sedis</taxon>
        <taxon>Leucogyrophana</taxon>
    </lineage>
</organism>
<accession>A0A0C9WC83</accession>
<evidence type="ECO:0000313" key="2">
    <source>
        <dbReference type="Proteomes" id="UP000053820"/>
    </source>
</evidence>
<dbReference type="EMBL" id="KN839862">
    <property type="protein sequence ID" value="KIJ61447.1"/>
    <property type="molecule type" value="Genomic_DNA"/>
</dbReference>
<dbReference type="HOGENOM" id="CLU_1627285_0_0_1"/>